<dbReference type="InterPro" id="IPR035892">
    <property type="entry name" value="C2_domain_sf"/>
</dbReference>
<dbReference type="GO" id="GO:0016020">
    <property type="term" value="C:membrane"/>
    <property type="evidence" value="ECO:0007669"/>
    <property type="project" value="TreeGrafter"/>
</dbReference>
<evidence type="ECO:0000313" key="4">
    <source>
        <dbReference type="EMBL" id="CAD9252349.1"/>
    </source>
</evidence>
<dbReference type="PROSITE" id="PS50004">
    <property type="entry name" value="C2"/>
    <property type="match status" value="1"/>
</dbReference>
<dbReference type="PANTHER" id="PTHR45911">
    <property type="entry name" value="C2 DOMAIN-CONTAINING PROTEIN"/>
    <property type="match status" value="1"/>
</dbReference>
<evidence type="ECO:0000313" key="5">
    <source>
        <dbReference type="EMBL" id="CAD9252350.1"/>
    </source>
</evidence>
<organism evidence="4">
    <name type="scientific">Phaeomonas parva</name>
    <dbReference type="NCBI Taxonomy" id="124430"/>
    <lineage>
        <taxon>Eukaryota</taxon>
        <taxon>Sar</taxon>
        <taxon>Stramenopiles</taxon>
        <taxon>Ochrophyta</taxon>
        <taxon>Pinguiophyceae</taxon>
        <taxon>Pinguiochrysidales</taxon>
        <taxon>Pinguiochrysidaceae</taxon>
        <taxon>Phaeomonas</taxon>
    </lineage>
</organism>
<keyword evidence="2" id="KW-0106">Calcium</keyword>
<protein>
    <recommendedName>
        <fullName evidence="3">C2 domain-containing protein</fullName>
    </recommendedName>
</protein>
<dbReference type="EMBL" id="HBGJ01016701">
    <property type="protein sequence ID" value="CAD9252349.1"/>
    <property type="molecule type" value="Transcribed_RNA"/>
</dbReference>
<gene>
    <name evidence="4" type="ORF">PPAR1163_LOCUS10713</name>
    <name evidence="5" type="ORF">PPAR1163_LOCUS10714</name>
</gene>
<name>A0A6U4FD50_9STRA</name>
<dbReference type="AlphaFoldDB" id="A0A6U4FD50"/>
<evidence type="ECO:0000256" key="2">
    <source>
        <dbReference type="ARBA" id="ARBA00022837"/>
    </source>
</evidence>
<dbReference type="InterPro" id="IPR000008">
    <property type="entry name" value="C2_dom"/>
</dbReference>
<sequence length="280" mass="30255">MTTPGSLVIKIVKCEGLKATDFFGTLDPYVVISVKDKSSQTSVIKSTSNPVFDEEFSFDVELSEDDTATLSVFDKDTLQDELIGTASVPLKPAVAGNDGLRKFTVMDRKGKKAGSVTAYIKFTQEGAVHNEDAADALDKVLVYLKTHENPEWLKTTVWWKQIKVAGAYVGTLPVAKSAVPLLVDTTNGLLTRVGVKTPDSPEATDETAVLPVHIVDKKIDEVLVTVDSAVQNGKASAAIGVMALKSYVLSQEEGGLIDTVAKLPIVRMFVPKKKIEEEKE</sequence>
<proteinExistence type="predicted"/>
<dbReference type="PANTHER" id="PTHR45911:SF4">
    <property type="entry name" value="MULTIPLE C2 AND TRANSMEMBRANE DOMAIN-CONTAINING PROTEIN"/>
    <property type="match status" value="1"/>
</dbReference>
<keyword evidence="1" id="KW-0479">Metal-binding</keyword>
<reference evidence="4" key="1">
    <citation type="submission" date="2021-01" db="EMBL/GenBank/DDBJ databases">
        <authorList>
            <person name="Corre E."/>
            <person name="Pelletier E."/>
            <person name="Niang G."/>
            <person name="Scheremetjew M."/>
            <person name="Finn R."/>
            <person name="Kale V."/>
            <person name="Holt S."/>
            <person name="Cochrane G."/>
            <person name="Meng A."/>
            <person name="Brown T."/>
            <person name="Cohen L."/>
        </authorList>
    </citation>
    <scope>NUCLEOTIDE SEQUENCE</scope>
    <source>
        <strain evidence="4">CCMP2877</strain>
    </source>
</reference>
<dbReference type="Pfam" id="PF00168">
    <property type="entry name" value="C2"/>
    <property type="match status" value="1"/>
</dbReference>
<evidence type="ECO:0000256" key="1">
    <source>
        <dbReference type="ARBA" id="ARBA00022723"/>
    </source>
</evidence>
<accession>A0A6U4FD50</accession>
<dbReference type="EMBL" id="HBGJ01016702">
    <property type="protein sequence ID" value="CAD9252350.1"/>
    <property type="molecule type" value="Transcribed_RNA"/>
</dbReference>
<dbReference type="Gene3D" id="2.60.40.150">
    <property type="entry name" value="C2 domain"/>
    <property type="match status" value="1"/>
</dbReference>
<dbReference type="SMART" id="SM00239">
    <property type="entry name" value="C2"/>
    <property type="match status" value="1"/>
</dbReference>
<evidence type="ECO:0000259" key="3">
    <source>
        <dbReference type="PROSITE" id="PS50004"/>
    </source>
</evidence>
<dbReference type="CDD" id="cd00030">
    <property type="entry name" value="C2"/>
    <property type="match status" value="1"/>
</dbReference>
<dbReference type="GO" id="GO:0005509">
    <property type="term" value="F:calcium ion binding"/>
    <property type="evidence" value="ECO:0007669"/>
    <property type="project" value="TreeGrafter"/>
</dbReference>
<feature type="domain" description="C2" evidence="3">
    <location>
        <begin position="1"/>
        <end position="104"/>
    </location>
</feature>
<dbReference type="SUPFAM" id="SSF49562">
    <property type="entry name" value="C2 domain (Calcium/lipid-binding domain, CaLB)"/>
    <property type="match status" value="1"/>
</dbReference>